<feature type="signal peptide" evidence="1">
    <location>
        <begin position="1"/>
        <end position="21"/>
    </location>
</feature>
<dbReference type="Proteomes" id="UP000199087">
    <property type="component" value="Unassembled WGS sequence"/>
</dbReference>
<dbReference type="STRING" id="1499688.BN000_00162"/>
<organism evidence="2 3">
    <name type="scientific">Neobacillus massiliamazoniensis</name>
    <dbReference type="NCBI Taxonomy" id="1499688"/>
    <lineage>
        <taxon>Bacteria</taxon>
        <taxon>Bacillati</taxon>
        <taxon>Bacillota</taxon>
        <taxon>Bacilli</taxon>
        <taxon>Bacillales</taxon>
        <taxon>Bacillaceae</taxon>
        <taxon>Neobacillus</taxon>
    </lineage>
</organism>
<dbReference type="RefSeq" id="WP_090629573.1">
    <property type="nucleotide sequence ID" value="NZ_CVRB01000001.1"/>
</dbReference>
<name>A0A0U1NQF6_9BACI</name>
<reference evidence="3" key="1">
    <citation type="submission" date="2015-05" db="EMBL/GenBank/DDBJ databases">
        <authorList>
            <person name="Urmite Genomes"/>
        </authorList>
    </citation>
    <scope>NUCLEOTIDE SEQUENCE [LARGE SCALE GENOMIC DNA]</scope>
    <source>
        <strain evidence="3">LF1</strain>
    </source>
</reference>
<evidence type="ECO:0008006" key="4">
    <source>
        <dbReference type="Google" id="ProtNLM"/>
    </source>
</evidence>
<evidence type="ECO:0000313" key="3">
    <source>
        <dbReference type="Proteomes" id="UP000199087"/>
    </source>
</evidence>
<sequence precursor="true">MKRKVYICLLLLLLFPISTSAQMLDAESLPNNLREDLLLNTGFFEGEQAYSTVAGNFDGQGISFGILQFNLGQNTLEPLLEEYIRNYPRDFETIFGEEKSQTLKQILKESHNTQRKWATTISIPGQAHKLKPDWQQAFEQMGKTKENQQIQRKYALVYIELALGISQQLGIKSTQGLAFSFDQIVNDGSFPQYKDVKKEVGARGNIDDKERLQIILRFIKKGVQYERRDLIFRGSGLYFGRDYKINNYGQLSYRNNWR</sequence>
<dbReference type="EMBL" id="CVRB01000001">
    <property type="protein sequence ID" value="CRK80281.1"/>
    <property type="molecule type" value="Genomic_DNA"/>
</dbReference>
<evidence type="ECO:0000313" key="2">
    <source>
        <dbReference type="EMBL" id="CRK80281.1"/>
    </source>
</evidence>
<dbReference type="OrthoDB" id="2572716at2"/>
<gene>
    <name evidence="2" type="ORF">BN000_00162</name>
</gene>
<evidence type="ECO:0000256" key="1">
    <source>
        <dbReference type="SAM" id="SignalP"/>
    </source>
</evidence>
<keyword evidence="3" id="KW-1185">Reference proteome</keyword>
<accession>A0A0U1NQF6</accession>
<proteinExistence type="predicted"/>
<dbReference type="AlphaFoldDB" id="A0A0U1NQF6"/>
<feature type="chain" id="PRO_5039626741" description="Chitosanase" evidence="1">
    <location>
        <begin position="22"/>
        <end position="258"/>
    </location>
</feature>
<keyword evidence="1" id="KW-0732">Signal</keyword>
<protein>
    <recommendedName>
        <fullName evidence="4">Chitosanase</fullName>
    </recommendedName>
</protein>